<dbReference type="PANTHER" id="PTHR36120:SF1">
    <property type="entry name" value="L-FUCOSE ISOMERASE C-TERMINAL DOMAIN-CONTAINING PROTEIN"/>
    <property type="match status" value="1"/>
</dbReference>
<dbReference type="GO" id="GO:0016861">
    <property type="term" value="F:intramolecular oxidoreductase activity, interconverting aldoses and ketoses"/>
    <property type="evidence" value="ECO:0007669"/>
    <property type="project" value="InterPro"/>
</dbReference>
<dbReference type="SUPFAM" id="SSF53743">
    <property type="entry name" value="FucI/AraA N-terminal and middle domains"/>
    <property type="match status" value="1"/>
</dbReference>
<reference evidence="3 4" key="1">
    <citation type="submission" date="2016-06" db="EMBL/GenBank/DDBJ databases">
        <authorList>
            <person name="Kjaerup R.B."/>
            <person name="Dalgaard T.S."/>
            <person name="Juul-Madsen H.R."/>
        </authorList>
    </citation>
    <scope>NUCLEOTIDE SEQUENCE [LARGE SCALE GENOMIC DNA]</scope>
    <source>
        <strain evidence="3 4">373-A1</strain>
    </source>
</reference>
<dbReference type="GeneID" id="42777582"/>
<dbReference type="EMBL" id="MAPZ01000009">
    <property type="protein sequence ID" value="OBY12442.1"/>
    <property type="molecule type" value="Genomic_DNA"/>
</dbReference>
<dbReference type="AlphaFoldDB" id="A0A174BAM0"/>
<sequence length="471" mass="52947">MEYKIRLGVVGTRRNIFSREDAIKYNDIILDKLKSMNIDIVDIKDINEEGLLFDESHVQPIVDKLTSEKVDALFFPHCNFGTEDLVAKVAKNFNLPVLLWGPKDESPLENGARLRDSQCGLFATGKILRRFRVKFSYLTMCDVEDKQFEDGINRFIATSNIVKEIRNLTVLQISTRPAGFWTMMVNEGELLEKFNIKVHPVTMVDVQKEMNRLVEENGQELQDVVNYMKEKMIINVSEDGVRKTAALKIAMKNFANKYGCKAVAIQCWNSMQDALGIFPCVANSLLSDEGIPVACETDIHGAITSVIAQAATMGKVKPFFADWTVPHPTNPNGELLQHCGPWPVSLMKGKPSFGAPFAFNHSHPGALHGELIGGDMSIIRFDGDNGEYSLLMGHAKGIEGPFNQGTYVWIEVENLKRLEEKLVCGPYVHHCVGIHADILPQIYEACKYLGYLTPDFYDNIEEKVKEQLRGE</sequence>
<dbReference type="Proteomes" id="UP000092714">
    <property type="component" value="Unassembled WGS sequence"/>
</dbReference>
<dbReference type="CDD" id="cd00578">
    <property type="entry name" value="L-fuc_L-ara-isomerases"/>
    <property type="match status" value="1"/>
</dbReference>
<comment type="caution">
    <text evidence="3">The sequence shown here is derived from an EMBL/GenBank/DDBJ whole genome shotgun (WGS) entry which is preliminary data.</text>
</comment>
<dbReference type="GO" id="GO:0005737">
    <property type="term" value="C:cytoplasm"/>
    <property type="evidence" value="ECO:0007669"/>
    <property type="project" value="InterPro"/>
</dbReference>
<accession>A0A174BAM0</accession>
<keyword evidence="2" id="KW-0119">Carbohydrate metabolism</keyword>
<dbReference type="GO" id="GO:0005996">
    <property type="term" value="P:monosaccharide metabolic process"/>
    <property type="evidence" value="ECO:0007669"/>
    <property type="project" value="InterPro"/>
</dbReference>
<dbReference type="eggNOG" id="COG2407">
    <property type="taxonomic scope" value="Bacteria"/>
</dbReference>
<evidence type="ECO:0000256" key="1">
    <source>
        <dbReference type="ARBA" id="ARBA00023235"/>
    </source>
</evidence>
<dbReference type="InterPro" id="IPR009015">
    <property type="entry name" value="Fucose_isomerase_N/cen_sf"/>
</dbReference>
<evidence type="ECO:0000313" key="4">
    <source>
        <dbReference type="Proteomes" id="UP000092714"/>
    </source>
</evidence>
<dbReference type="PANTHER" id="PTHR36120">
    <property type="entry name" value="FUCOSE ISOMERASE"/>
    <property type="match status" value="1"/>
</dbReference>
<gene>
    <name evidence="3" type="ORF">CP373A1_02275</name>
</gene>
<keyword evidence="1 3" id="KW-0413">Isomerase</keyword>
<evidence type="ECO:0000256" key="2">
    <source>
        <dbReference type="ARBA" id="ARBA00023277"/>
    </source>
</evidence>
<protein>
    <submittedName>
        <fullName evidence="3">Fucose isomerase</fullName>
    </submittedName>
</protein>
<name>A0A174BAM0_9CLOT</name>
<evidence type="ECO:0000313" key="3">
    <source>
        <dbReference type="EMBL" id="OBY12442.1"/>
    </source>
</evidence>
<organism evidence="3 4">
    <name type="scientific">Clostridium paraputrificum</name>
    <dbReference type="NCBI Taxonomy" id="29363"/>
    <lineage>
        <taxon>Bacteria</taxon>
        <taxon>Bacillati</taxon>
        <taxon>Bacillota</taxon>
        <taxon>Clostridia</taxon>
        <taxon>Eubacteriales</taxon>
        <taxon>Clostridiaceae</taxon>
        <taxon>Clostridium</taxon>
    </lineage>
</organism>
<dbReference type="OrthoDB" id="5838738at2"/>
<proteinExistence type="predicted"/>
<dbReference type="RefSeq" id="WP_027099740.1">
    <property type="nucleotide sequence ID" value="NZ_CABJAZ010000003.1"/>
</dbReference>
<keyword evidence="4" id="KW-1185">Reference proteome</keyword>